<evidence type="ECO:0000256" key="9">
    <source>
        <dbReference type="ARBA" id="ARBA00023150"/>
    </source>
</evidence>
<evidence type="ECO:0000256" key="7">
    <source>
        <dbReference type="ARBA" id="ARBA00023014"/>
    </source>
</evidence>
<feature type="binding site" evidence="12">
    <location>
        <position position="25"/>
    </location>
    <ligand>
        <name>GTP</name>
        <dbReference type="ChEBI" id="CHEBI:37565"/>
    </ligand>
</feature>
<dbReference type="InterPro" id="IPR013483">
    <property type="entry name" value="MoaA"/>
</dbReference>
<dbReference type="GO" id="GO:1904047">
    <property type="term" value="F:S-adenosyl-L-methionine binding"/>
    <property type="evidence" value="ECO:0007669"/>
    <property type="project" value="UniProtKB-UniRule"/>
</dbReference>
<feature type="binding site" evidence="12">
    <location>
        <begin position="275"/>
        <end position="277"/>
    </location>
    <ligand>
        <name>GTP</name>
        <dbReference type="ChEBI" id="CHEBI:37565"/>
    </ligand>
</feature>
<dbReference type="Pfam" id="PF04055">
    <property type="entry name" value="Radical_SAM"/>
    <property type="match status" value="1"/>
</dbReference>
<dbReference type="InterPro" id="IPR006638">
    <property type="entry name" value="Elp3/MiaA/NifB-like_rSAM"/>
</dbReference>
<comment type="function">
    <text evidence="12">Catalyzes the cyclization of GTP to (8S)-3',8-cyclo-7,8-dihydroguanosine 5'-triphosphate.</text>
</comment>
<organism evidence="15 16">
    <name type="scientific">Candidatus Lucifugimonas marina</name>
    <dbReference type="NCBI Taxonomy" id="3038979"/>
    <lineage>
        <taxon>Bacteria</taxon>
        <taxon>Bacillati</taxon>
        <taxon>Chloroflexota</taxon>
        <taxon>Dehalococcoidia</taxon>
        <taxon>SAR202 cluster</taxon>
        <taxon>Candidatus Lucifugimonadales</taxon>
        <taxon>Candidatus Lucifugimonadaceae</taxon>
        <taxon>Candidatus Lucifugimonas</taxon>
    </lineage>
</organism>
<dbReference type="InterPro" id="IPR050105">
    <property type="entry name" value="MoCo_biosynth_MoaA/MoaC"/>
</dbReference>
<name>A0AAJ6CSQ8_9CHLR</name>
<evidence type="ECO:0000313" key="15">
    <source>
        <dbReference type="EMBL" id="WFG40491.1"/>
    </source>
</evidence>
<evidence type="ECO:0000256" key="12">
    <source>
        <dbReference type="HAMAP-Rule" id="MF_01225"/>
    </source>
</evidence>
<dbReference type="NCBIfam" id="TIGR02666">
    <property type="entry name" value="moaA"/>
    <property type="match status" value="1"/>
</dbReference>
<dbReference type="Pfam" id="PF06463">
    <property type="entry name" value="Mob_synth_C"/>
    <property type="match status" value="1"/>
</dbReference>
<feature type="binding site" evidence="12">
    <location>
        <position position="273"/>
    </location>
    <ligand>
        <name>[4Fe-4S] cluster</name>
        <dbReference type="ChEBI" id="CHEBI:49883"/>
        <label>2</label>
        <note>4Fe-4S-substrate</note>
    </ligand>
</feature>
<feature type="binding site" evidence="12">
    <location>
        <position position="38"/>
    </location>
    <ligand>
        <name>S-adenosyl-L-methionine</name>
        <dbReference type="ChEBI" id="CHEBI:59789"/>
    </ligand>
</feature>
<feature type="binding site" evidence="12">
    <location>
        <position position="79"/>
    </location>
    <ligand>
        <name>GTP</name>
        <dbReference type="ChEBI" id="CHEBI:37565"/>
    </ligand>
</feature>
<accession>A0AAJ6CSQ8</accession>
<comment type="catalytic activity">
    <reaction evidence="11 12">
        <text>GTP + AH2 + S-adenosyl-L-methionine = (8S)-3',8-cyclo-7,8-dihydroguanosine 5'-triphosphate + 5'-deoxyadenosine + L-methionine + A + H(+)</text>
        <dbReference type="Rhea" id="RHEA:49576"/>
        <dbReference type="ChEBI" id="CHEBI:13193"/>
        <dbReference type="ChEBI" id="CHEBI:15378"/>
        <dbReference type="ChEBI" id="CHEBI:17319"/>
        <dbReference type="ChEBI" id="CHEBI:17499"/>
        <dbReference type="ChEBI" id="CHEBI:37565"/>
        <dbReference type="ChEBI" id="CHEBI:57844"/>
        <dbReference type="ChEBI" id="CHEBI:59789"/>
        <dbReference type="ChEBI" id="CHEBI:131766"/>
        <dbReference type="EC" id="4.1.99.22"/>
    </reaction>
</comment>
<dbReference type="SFLD" id="SFLDG01383">
    <property type="entry name" value="cyclic_pyranopterin_phosphate"/>
    <property type="match status" value="1"/>
</dbReference>
<comment type="similarity">
    <text evidence="12">Belongs to the radical SAM superfamily. MoaA family.</text>
</comment>
<comment type="subunit">
    <text evidence="12">Monomer and homodimer.</text>
</comment>
<evidence type="ECO:0000256" key="10">
    <source>
        <dbReference type="ARBA" id="ARBA00023239"/>
    </source>
</evidence>
<dbReference type="GO" id="GO:0005525">
    <property type="term" value="F:GTP binding"/>
    <property type="evidence" value="ECO:0007669"/>
    <property type="project" value="UniProtKB-UniRule"/>
</dbReference>
<keyword evidence="16" id="KW-1185">Reference proteome</keyword>
<evidence type="ECO:0000256" key="11">
    <source>
        <dbReference type="ARBA" id="ARBA00048697"/>
    </source>
</evidence>
<feature type="binding site" evidence="12">
    <location>
        <position position="36"/>
    </location>
    <ligand>
        <name>[4Fe-4S] cluster</name>
        <dbReference type="ChEBI" id="CHEBI:49883"/>
        <label>1</label>
        <note>4Fe-4S-S-AdoMet</note>
    </ligand>
</feature>
<comment type="pathway">
    <text evidence="12">Cofactor biosynthesis; molybdopterin biosynthesis.</text>
</comment>
<evidence type="ECO:0000256" key="2">
    <source>
        <dbReference type="ARBA" id="ARBA00022485"/>
    </source>
</evidence>
<keyword evidence="2 12" id="KW-0004">4Fe-4S</keyword>
<feature type="binding site" evidence="12">
    <location>
        <position position="32"/>
    </location>
    <ligand>
        <name>[4Fe-4S] cluster</name>
        <dbReference type="ChEBI" id="CHEBI:49883"/>
        <label>1</label>
        <note>4Fe-4S-S-AdoMet</note>
    </ligand>
</feature>
<dbReference type="Proteomes" id="UP001321249">
    <property type="component" value="Unassembled WGS sequence"/>
</dbReference>
<keyword evidence="4 12" id="KW-0479">Metal-binding</keyword>
<feature type="domain" description="Elp3/MiaA/NifB-like radical SAM core" evidence="13">
    <location>
        <begin position="22"/>
        <end position="231"/>
    </location>
</feature>
<keyword evidence="8 12" id="KW-0342">GTP-binding</keyword>
<keyword evidence="5 12" id="KW-0547">Nucleotide-binding</keyword>
<reference evidence="16 17" key="1">
    <citation type="submission" date="2019-11" db="EMBL/GenBank/DDBJ databases">
        <authorList>
            <person name="Cho J.-C."/>
        </authorList>
    </citation>
    <scope>NUCLEOTIDE SEQUENCE [LARGE SCALE GENOMIC DNA]</scope>
    <source>
        <strain evidence="15 16">JH1073</strain>
        <strain evidence="14 17">JH702</strain>
    </source>
</reference>
<dbReference type="GO" id="GO:0061798">
    <property type="term" value="F:GTP 3',8'-cyclase activity"/>
    <property type="evidence" value="ECO:0007669"/>
    <property type="project" value="UniProtKB-UniRule"/>
</dbReference>
<feature type="binding site" evidence="12">
    <location>
        <position position="134"/>
    </location>
    <ligand>
        <name>S-adenosyl-L-methionine</name>
        <dbReference type="ChEBI" id="CHEBI:59789"/>
    </ligand>
</feature>
<keyword evidence="6 12" id="KW-0408">Iron</keyword>
<dbReference type="GO" id="GO:0051539">
    <property type="term" value="F:4 iron, 4 sulfur cluster binding"/>
    <property type="evidence" value="ECO:0007669"/>
    <property type="project" value="UniProtKB-UniRule"/>
</dbReference>
<dbReference type="PANTHER" id="PTHR22960">
    <property type="entry name" value="MOLYBDOPTERIN COFACTOR SYNTHESIS PROTEIN A"/>
    <property type="match status" value="1"/>
</dbReference>
<feature type="binding site" evidence="12">
    <location>
        <position position="39"/>
    </location>
    <ligand>
        <name>[4Fe-4S] cluster</name>
        <dbReference type="ChEBI" id="CHEBI:49883"/>
        <label>1</label>
        <note>4Fe-4S-S-AdoMet</note>
    </ligand>
</feature>
<evidence type="ECO:0000313" key="17">
    <source>
        <dbReference type="Proteomes" id="UP001321249"/>
    </source>
</evidence>
<feature type="binding site" evidence="12">
    <location>
        <position position="110"/>
    </location>
    <ligand>
        <name>GTP</name>
        <dbReference type="ChEBI" id="CHEBI:37565"/>
    </ligand>
</feature>
<proteinExistence type="inferred from homology"/>
<dbReference type="HAMAP" id="MF_01225_B">
    <property type="entry name" value="MoaA_B"/>
    <property type="match status" value="1"/>
</dbReference>
<evidence type="ECO:0000313" key="16">
    <source>
        <dbReference type="Proteomes" id="UP001219901"/>
    </source>
</evidence>
<evidence type="ECO:0000259" key="13">
    <source>
        <dbReference type="SMART" id="SM00729"/>
    </source>
</evidence>
<dbReference type="GO" id="GO:0006777">
    <property type="term" value="P:Mo-molybdopterin cofactor biosynthetic process"/>
    <property type="evidence" value="ECO:0007669"/>
    <property type="project" value="UniProtKB-UniRule"/>
</dbReference>
<evidence type="ECO:0000256" key="5">
    <source>
        <dbReference type="ARBA" id="ARBA00022741"/>
    </source>
</evidence>
<dbReference type="PANTHER" id="PTHR22960:SF0">
    <property type="entry name" value="MOLYBDENUM COFACTOR BIOSYNTHESIS PROTEIN 1"/>
    <property type="match status" value="1"/>
</dbReference>
<dbReference type="InterPro" id="IPR007197">
    <property type="entry name" value="rSAM"/>
</dbReference>
<dbReference type="SMART" id="SM00729">
    <property type="entry name" value="Elp3"/>
    <property type="match status" value="1"/>
</dbReference>
<dbReference type="RefSeq" id="WP_342826635.1">
    <property type="nucleotide sequence ID" value="NZ_CP046146.1"/>
</dbReference>
<evidence type="ECO:0000256" key="8">
    <source>
        <dbReference type="ARBA" id="ARBA00023134"/>
    </source>
</evidence>
<reference evidence="15" key="2">
    <citation type="journal article" date="2023" name="Nat. Commun.">
        <title>Cultivation of marine bacteria of the SAR202 clade.</title>
        <authorList>
            <person name="Lim Y."/>
            <person name="Seo J.H."/>
            <person name="Giovannoni S.J."/>
            <person name="Kang I."/>
            <person name="Cho J.C."/>
        </authorList>
    </citation>
    <scope>NUCLEOTIDE SEQUENCE</scope>
    <source>
        <strain evidence="15">JH1073</strain>
    </source>
</reference>
<dbReference type="EMBL" id="CP046147">
    <property type="protein sequence ID" value="WFG40491.1"/>
    <property type="molecule type" value="Genomic_DNA"/>
</dbReference>
<feature type="binding site" evidence="12">
    <location>
        <position position="287"/>
    </location>
    <ligand>
        <name>[4Fe-4S] cluster</name>
        <dbReference type="ChEBI" id="CHEBI:49883"/>
        <label>2</label>
        <note>4Fe-4S-substrate</note>
    </ligand>
</feature>
<dbReference type="GO" id="GO:0046872">
    <property type="term" value="F:metal ion binding"/>
    <property type="evidence" value="ECO:0007669"/>
    <property type="project" value="UniProtKB-KW"/>
</dbReference>
<evidence type="ECO:0000256" key="6">
    <source>
        <dbReference type="ARBA" id="ARBA00023004"/>
    </source>
</evidence>
<feature type="binding site" evidence="12">
    <location>
        <position position="270"/>
    </location>
    <ligand>
        <name>[4Fe-4S] cluster</name>
        <dbReference type="ChEBI" id="CHEBI:49883"/>
        <label>2</label>
        <note>4Fe-4S-substrate</note>
    </ligand>
</feature>
<keyword evidence="3 12" id="KW-0949">S-adenosyl-L-methionine</keyword>
<dbReference type="GO" id="GO:0061799">
    <property type="term" value="F:cyclic pyranopterin monophosphate synthase activity"/>
    <property type="evidence" value="ECO:0007669"/>
    <property type="project" value="TreeGrafter"/>
</dbReference>
<comment type="cofactor">
    <cofactor evidence="12">
        <name>[4Fe-4S] cluster</name>
        <dbReference type="ChEBI" id="CHEBI:49883"/>
    </cofactor>
    <text evidence="12">Binds 2 [4Fe-4S] clusters. Binds 1 [4Fe-4S] cluster coordinated with 3 cysteines and an exchangeable S-adenosyl-L-methionine and 1 [4Fe-4S] cluster coordinated with 3 cysteines and the GTP-derived substrate.</text>
</comment>
<dbReference type="Gene3D" id="3.20.20.70">
    <property type="entry name" value="Aldolase class I"/>
    <property type="match status" value="1"/>
</dbReference>
<sequence length="350" mass="38532">MSQNSEFPVLKGITDKLKRPVRDLRISVTDRCNFRCTYCMPAEIFGEKYEFLPRPHILTFEEIERLARVFAAAGVSKLRITGGEPLVRANLPELISSLSKIDGIDDIALTTNGYLLAKNAQALKDAGLNRLTISLDSIDEDIFKKMSGRPQGPENTLEGVKVATELGFDPIKINVVVQRGVNDHTLVDTARYFRGTGAIVRFIEFMDVGTKNGWDLSQVVTSKEVIDMIGEEFPLEPVDANYVGEVASRYRYTDGAGEIGVISSVSEPFCGSCTRARLSTDGKLVTCLFASGGTDFKEALRSGATDEDLAAMVAKVWTSRDDRYSELRSKDTEFKAGGSDDKVEMYYIGG</sequence>
<dbReference type="EMBL" id="WMBE01000004">
    <property type="protein sequence ID" value="MDG0867895.1"/>
    <property type="molecule type" value="Genomic_DNA"/>
</dbReference>
<dbReference type="InterPro" id="IPR058240">
    <property type="entry name" value="rSAM_sf"/>
</dbReference>
<dbReference type="InterPro" id="IPR040064">
    <property type="entry name" value="MoaA-like"/>
</dbReference>
<evidence type="ECO:0000256" key="1">
    <source>
        <dbReference type="ARBA" id="ARBA00012167"/>
    </source>
</evidence>
<dbReference type="InterPro" id="IPR013785">
    <property type="entry name" value="Aldolase_TIM"/>
</dbReference>
<dbReference type="AlphaFoldDB" id="A0AAJ6CSQ8"/>
<dbReference type="CDD" id="cd21117">
    <property type="entry name" value="Twitch_MoaA"/>
    <property type="match status" value="1"/>
</dbReference>
<dbReference type="SFLD" id="SFLDG01067">
    <property type="entry name" value="SPASM/twitch_domain_containing"/>
    <property type="match status" value="1"/>
</dbReference>
<dbReference type="CDD" id="cd01335">
    <property type="entry name" value="Radical_SAM"/>
    <property type="match status" value="1"/>
</dbReference>
<dbReference type="InterPro" id="IPR010505">
    <property type="entry name" value="MoaA_twitch"/>
</dbReference>
<dbReference type="SFLD" id="SFLDS00029">
    <property type="entry name" value="Radical_SAM"/>
    <property type="match status" value="1"/>
</dbReference>
<dbReference type="SUPFAM" id="SSF102114">
    <property type="entry name" value="Radical SAM enzymes"/>
    <property type="match status" value="1"/>
</dbReference>
<evidence type="ECO:0000313" key="14">
    <source>
        <dbReference type="EMBL" id="MDG0867895.1"/>
    </source>
</evidence>
<dbReference type="PROSITE" id="PS01305">
    <property type="entry name" value="MOAA_NIFB_PQQE"/>
    <property type="match status" value="1"/>
</dbReference>
<dbReference type="EC" id="4.1.99.22" evidence="1 12"/>
<keyword evidence="7 12" id="KW-0411">Iron-sulfur</keyword>
<keyword evidence="9 12" id="KW-0501">Molybdenum cofactor biosynthesis</keyword>
<keyword evidence="10 12" id="KW-0456">Lyase</keyword>
<feature type="binding site" evidence="12">
    <location>
        <position position="172"/>
    </location>
    <ligand>
        <name>GTP</name>
        <dbReference type="ChEBI" id="CHEBI:37565"/>
    </ligand>
</feature>
<feature type="binding site" evidence="12">
    <location>
        <position position="206"/>
    </location>
    <ligand>
        <name>S-adenosyl-L-methionine</name>
        <dbReference type="ChEBI" id="CHEBI:59789"/>
    </ligand>
</feature>
<reference evidence="16" key="3">
    <citation type="submission" date="2023-06" db="EMBL/GenBank/DDBJ databases">
        <title>Pangenomics reveal diversification of enzyme families and niche specialization in globally abundant SAR202 bacteria.</title>
        <authorList>
            <person name="Saw J.H.W."/>
        </authorList>
    </citation>
    <scope>NUCLEOTIDE SEQUENCE [LARGE SCALE GENOMIC DNA]</scope>
    <source>
        <strain evidence="16">JH1073</strain>
    </source>
</reference>
<dbReference type="Proteomes" id="UP001219901">
    <property type="component" value="Chromosome"/>
</dbReference>
<dbReference type="SFLD" id="SFLDG01386">
    <property type="entry name" value="main_SPASM_domain-containing"/>
    <property type="match status" value="1"/>
</dbReference>
<protein>
    <recommendedName>
        <fullName evidence="1 12">GTP 3',8-cyclase</fullName>
        <ecNumber evidence="1 12">4.1.99.22</ecNumber>
    </recommendedName>
    <alternativeName>
        <fullName evidence="12">Molybdenum cofactor biosynthesis protein A</fullName>
    </alternativeName>
</protein>
<evidence type="ECO:0000256" key="3">
    <source>
        <dbReference type="ARBA" id="ARBA00022691"/>
    </source>
</evidence>
<dbReference type="InterPro" id="IPR000385">
    <property type="entry name" value="MoaA_NifB_PqqE_Fe-S-bd_CS"/>
</dbReference>
<feature type="binding site" evidence="12">
    <location>
        <position position="83"/>
    </location>
    <ligand>
        <name>S-adenosyl-L-methionine</name>
        <dbReference type="ChEBI" id="CHEBI:59789"/>
    </ligand>
</feature>
<evidence type="ECO:0000256" key="4">
    <source>
        <dbReference type="ARBA" id="ARBA00022723"/>
    </source>
</evidence>
<gene>
    <name evidence="12 15" type="primary">moaA</name>
    <name evidence="14" type="ORF">GKO46_12540</name>
    <name evidence="15" type="ORF">GKO48_13065</name>
</gene>